<organism evidence="1">
    <name type="scientific">marine sediment metagenome</name>
    <dbReference type="NCBI Taxonomy" id="412755"/>
    <lineage>
        <taxon>unclassified sequences</taxon>
        <taxon>metagenomes</taxon>
        <taxon>ecological metagenomes</taxon>
    </lineage>
</organism>
<sequence>KLIKDMQARLKALEDKDLNAGVSAKVDALIQDKHVAPVQKEGILKLAARLDDEGKDELLDFFAKTQKFSSHQDVGHLESGRPGAPGGAVLTPERKQELLKLHGIDGLIDEKADKSKLPWRNN</sequence>
<proteinExistence type="predicted"/>
<protein>
    <submittedName>
        <fullName evidence="1">Uncharacterized protein</fullName>
    </submittedName>
</protein>
<comment type="caution">
    <text evidence="1">The sequence shown here is derived from an EMBL/GenBank/DDBJ whole genome shotgun (WGS) entry which is preliminary data.</text>
</comment>
<dbReference type="EMBL" id="BARS01048571">
    <property type="protein sequence ID" value="GAG37924.1"/>
    <property type="molecule type" value="Genomic_DNA"/>
</dbReference>
<gene>
    <name evidence="1" type="ORF">S01H1_72773</name>
</gene>
<feature type="non-terminal residue" evidence="1">
    <location>
        <position position="1"/>
    </location>
</feature>
<evidence type="ECO:0000313" key="1">
    <source>
        <dbReference type="EMBL" id="GAG37924.1"/>
    </source>
</evidence>
<name>X0X3X4_9ZZZZ</name>
<reference evidence="1" key="1">
    <citation type="journal article" date="2014" name="Front. Microbiol.">
        <title>High frequency of phylogenetically diverse reductive dehalogenase-homologous genes in deep subseafloor sedimentary metagenomes.</title>
        <authorList>
            <person name="Kawai M."/>
            <person name="Futagami T."/>
            <person name="Toyoda A."/>
            <person name="Takaki Y."/>
            <person name="Nishi S."/>
            <person name="Hori S."/>
            <person name="Arai W."/>
            <person name="Tsubouchi T."/>
            <person name="Morono Y."/>
            <person name="Uchiyama I."/>
            <person name="Ito T."/>
            <person name="Fujiyama A."/>
            <person name="Inagaki F."/>
            <person name="Takami H."/>
        </authorList>
    </citation>
    <scope>NUCLEOTIDE SEQUENCE</scope>
    <source>
        <strain evidence="1">Expedition CK06-06</strain>
    </source>
</reference>
<dbReference type="AlphaFoldDB" id="X0X3X4"/>
<accession>X0X3X4</accession>